<dbReference type="EMBL" id="CP075867">
    <property type="protein sequence ID" value="QYT00992.1"/>
    <property type="molecule type" value="Genomic_DNA"/>
</dbReference>
<name>A0A8G0LFA0_9HYPO</name>
<dbReference type="AlphaFoldDB" id="A0A8G0LFA0"/>
<proteinExistence type="predicted"/>
<evidence type="ECO:0000256" key="1">
    <source>
        <dbReference type="SAM" id="MobiDB-lite"/>
    </source>
</evidence>
<reference evidence="2 3" key="1">
    <citation type="journal article" date="2021" name="BMC Genomics">
        <title>Telomere-to-telomere genome assembly of asparaginase-producing Trichoderma simmonsii.</title>
        <authorList>
            <person name="Chung D."/>
            <person name="Kwon Y.M."/>
            <person name="Yang Y."/>
        </authorList>
    </citation>
    <scope>NUCLEOTIDE SEQUENCE [LARGE SCALE GENOMIC DNA]</scope>
    <source>
        <strain evidence="2 3">GH-Sj1</strain>
    </source>
</reference>
<evidence type="ECO:0000313" key="2">
    <source>
        <dbReference type="EMBL" id="QYT00992.1"/>
    </source>
</evidence>
<feature type="compositionally biased region" description="Low complexity" evidence="1">
    <location>
        <begin position="24"/>
        <end position="33"/>
    </location>
</feature>
<feature type="compositionally biased region" description="Low complexity" evidence="1">
    <location>
        <begin position="58"/>
        <end position="69"/>
    </location>
</feature>
<sequence length="139" mass="15177">MPPRRGGDAMSCVTRQPRENTMNSRPPSTRPTSFPMGRVAEKSAPGLEVDQGAQPGTAASLSSSKALPAGQAREVSKMLTPPGTELRLPSRNRSRSPVVACGHLLRDWGSKAVWVQFNTGLAHRFPTPKRFILENFLVW</sequence>
<organism evidence="2 3">
    <name type="scientific">Trichoderma simmonsii</name>
    <dbReference type="NCBI Taxonomy" id="1491479"/>
    <lineage>
        <taxon>Eukaryota</taxon>
        <taxon>Fungi</taxon>
        <taxon>Dikarya</taxon>
        <taxon>Ascomycota</taxon>
        <taxon>Pezizomycotina</taxon>
        <taxon>Sordariomycetes</taxon>
        <taxon>Hypocreomycetidae</taxon>
        <taxon>Hypocreales</taxon>
        <taxon>Hypocreaceae</taxon>
        <taxon>Trichoderma</taxon>
    </lineage>
</organism>
<feature type="region of interest" description="Disordered" evidence="1">
    <location>
        <begin position="1"/>
        <end position="93"/>
    </location>
</feature>
<accession>A0A8G0LFA0</accession>
<protein>
    <submittedName>
        <fullName evidence="2">Uncharacterized protein</fullName>
    </submittedName>
</protein>
<evidence type="ECO:0000313" key="3">
    <source>
        <dbReference type="Proteomes" id="UP000826661"/>
    </source>
</evidence>
<gene>
    <name evidence="2" type="ORF">H0G86_008049</name>
</gene>
<dbReference type="Proteomes" id="UP000826661">
    <property type="component" value="Chromosome IV"/>
</dbReference>
<keyword evidence="3" id="KW-1185">Reference proteome</keyword>